<reference evidence="11 12" key="1">
    <citation type="submission" date="2016-11" db="EMBL/GenBank/DDBJ databases">
        <authorList>
            <person name="Jaros S."/>
            <person name="Januszkiewicz K."/>
            <person name="Wedrychowicz H."/>
        </authorList>
    </citation>
    <scope>NUCLEOTIDE SEQUENCE [LARGE SCALE GENOMIC DNA]</scope>
    <source>
        <strain evidence="11 12">KHT3</strain>
    </source>
</reference>
<evidence type="ECO:0000256" key="8">
    <source>
        <dbReference type="PIRSR" id="PIRSR005091-3"/>
    </source>
</evidence>
<dbReference type="OrthoDB" id="9777768at2"/>
<dbReference type="EMBL" id="FRBD01000002">
    <property type="protein sequence ID" value="SHK37000.1"/>
    <property type="molecule type" value="Genomic_DNA"/>
</dbReference>
<keyword evidence="3 9" id="KW-0812">Transmembrane</keyword>
<evidence type="ECO:0000256" key="2">
    <source>
        <dbReference type="ARBA" id="ARBA00022475"/>
    </source>
</evidence>
<dbReference type="GO" id="GO:0016740">
    <property type="term" value="F:transferase activity"/>
    <property type="evidence" value="ECO:0007669"/>
    <property type="project" value="UniProtKB-KW"/>
</dbReference>
<comment type="subcellular location">
    <subcellularLocation>
        <location evidence="1">Cell membrane</location>
        <topology evidence="1">Multi-pass membrane protein</topology>
    </subcellularLocation>
</comment>
<dbReference type="AlphaFoldDB" id="A0A1M6RX37"/>
<feature type="domain" description="Sulfatase N-terminal" evidence="10">
    <location>
        <begin position="264"/>
        <end position="528"/>
    </location>
</feature>
<accession>A0A1M6RX37</accession>
<evidence type="ECO:0000256" key="6">
    <source>
        <dbReference type="PIRSR" id="PIRSR005091-1"/>
    </source>
</evidence>
<evidence type="ECO:0000256" key="1">
    <source>
        <dbReference type="ARBA" id="ARBA00004651"/>
    </source>
</evidence>
<protein>
    <submittedName>
        <fullName evidence="11">Phosphoglycerol transferase MdoB</fullName>
    </submittedName>
</protein>
<dbReference type="Gene3D" id="3.40.720.10">
    <property type="entry name" value="Alkaline Phosphatase, subunit A"/>
    <property type="match status" value="1"/>
</dbReference>
<keyword evidence="11" id="KW-0808">Transferase</keyword>
<evidence type="ECO:0000256" key="3">
    <source>
        <dbReference type="ARBA" id="ARBA00022692"/>
    </source>
</evidence>
<feature type="transmembrane region" description="Helical" evidence="9">
    <location>
        <begin position="171"/>
        <end position="189"/>
    </location>
</feature>
<dbReference type="Pfam" id="PF00884">
    <property type="entry name" value="Sulfatase"/>
    <property type="match status" value="1"/>
</dbReference>
<dbReference type="PANTHER" id="PTHR47371:SF3">
    <property type="entry name" value="PHOSPHOGLYCEROL TRANSFERASE I"/>
    <property type="match status" value="1"/>
</dbReference>
<dbReference type="RefSeq" id="WP_073204503.1">
    <property type="nucleotide sequence ID" value="NZ_FRBD01000002.1"/>
</dbReference>
<sequence length="599" mass="67595">MKCRVKFLVQTYLWTVIVFVMAKVAFMLFCREGHEFAFGDMFQVVWHGLSLDLSTALYFFIVPFLLSIVSIWYWAKWLTQLLRGYFLFISLVFALAFVADTSLYPFWGFKLDASCLQYLESPNEMAASVSAIYMIIRFLAFAVTTIVIYGGYRNIAPPQHRTATPPKYVSLILHLIAIPVIIIGIRGGLDESATNIGQVYFSQNQFLNHSAVNPVFNFLDSIDSLDSSNISYDFMSDEACEKITSELFNTESIDVDTLLNTPTPNIIVILMESCGGQFTELSGRSDITPHLNRLTNEGIYFTNCYANSWRTDRGTLCTYSGYPSFPTISVMKLPAKSRSLPCLARSLRDTKGYATHYLYGGDINFTNMRSYLIGGGFEQLTWKADYSAADQKTAEWGVRDDITFGTLFDMATSMSQPYLIGYSTLSSHEPWDVPIHQFDDEVLNAFYYLDQCIGDFIAKLRNSKAWQNTLVIMLPDHGIIYKEYDELHPLRNHIPMIWVGGAVKAPRRVETICNQTDLPATLLGQLGISHTDYTYSRDVLSRSYTHPLAIHTYNNGFSLVDSTGFTVFDLNTMQTVKGNGDINLGKAILQSASKDLNAR</sequence>
<evidence type="ECO:0000256" key="4">
    <source>
        <dbReference type="ARBA" id="ARBA00022989"/>
    </source>
</evidence>
<evidence type="ECO:0000256" key="9">
    <source>
        <dbReference type="SAM" id="Phobius"/>
    </source>
</evidence>
<dbReference type="SUPFAM" id="SSF53649">
    <property type="entry name" value="Alkaline phosphatase-like"/>
    <property type="match status" value="1"/>
</dbReference>
<feature type="binding site" evidence="8">
    <location>
        <position position="477"/>
    </location>
    <ligand>
        <name>Mn(2+)</name>
        <dbReference type="ChEBI" id="CHEBI:29035"/>
    </ligand>
</feature>
<dbReference type="GO" id="GO:0046872">
    <property type="term" value="F:metal ion binding"/>
    <property type="evidence" value="ECO:0007669"/>
    <property type="project" value="UniProtKB-KW"/>
</dbReference>
<dbReference type="GO" id="GO:0005886">
    <property type="term" value="C:plasma membrane"/>
    <property type="evidence" value="ECO:0007669"/>
    <property type="project" value="UniProtKB-SubCell"/>
</dbReference>
<feature type="binding site" evidence="8">
    <location>
        <position position="272"/>
    </location>
    <ligand>
        <name>Mn(2+)</name>
        <dbReference type="ChEBI" id="CHEBI:29035"/>
    </ligand>
</feature>
<dbReference type="InterPro" id="IPR017850">
    <property type="entry name" value="Alkaline_phosphatase_core_sf"/>
</dbReference>
<feature type="active site" evidence="6">
    <location>
        <position position="311"/>
    </location>
</feature>
<dbReference type="InterPro" id="IPR012160">
    <property type="entry name" value="LtaS-like"/>
</dbReference>
<evidence type="ECO:0000313" key="12">
    <source>
        <dbReference type="Proteomes" id="UP000184130"/>
    </source>
</evidence>
<feature type="binding site" evidence="8">
    <location>
        <position position="476"/>
    </location>
    <ligand>
        <name>Mn(2+)</name>
        <dbReference type="ChEBI" id="CHEBI:29035"/>
    </ligand>
</feature>
<evidence type="ECO:0000313" key="11">
    <source>
        <dbReference type="EMBL" id="SHK37000.1"/>
    </source>
</evidence>
<feature type="binding site" evidence="8">
    <location>
        <position position="311"/>
    </location>
    <ligand>
        <name>Mn(2+)</name>
        <dbReference type="ChEBI" id="CHEBI:29035"/>
    </ligand>
</feature>
<organism evidence="11 12">
    <name type="scientific">Xylanibacter ruminicola</name>
    <name type="common">Prevotella ruminicola</name>
    <dbReference type="NCBI Taxonomy" id="839"/>
    <lineage>
        <taxon>Bacteria</taxon>
        <taxon>Pseudomonadati</taxon>
        <taxon>Bacteroidota</taxon>
        <taxon>Bacteroidia</taxon>
        <taxon>Bacteroidales</taxon>
        <taxon>Prevotellaceae</taxon>
        <taxon>Xylanibacter</taxon>
    </lineage>
</organism>
<evidence type="ECO:0000256" key="7">
    <source>
        <dbReference type="PIRSR" id="PIRSR005091-2"/>
    </source>
</evidence>
<gene>
    <name evidence="11" type="ORF">SAMN05216463_102158</name>
</gene>
<dbReference type="Proteomes" id="UP000184130">
    <property type="component" value="Unassembled WGS sequence"/>
</dbReference>
<keyword evidence="4 9" id="KW-1133">Transmembrane helix</keyword>
<name>A0A1M6RX37_XYLRU</name>
<keyword evidence="5 9" id="KW-0472">Membrane</keyword>
<feature type="transmembrane region" description="Helical" evidence="9">
    <location>
        <begin position="127"/>
        <end position="150"/>
    </location>
</feature>
<dbReference type="PANTHER" id="PTHR47371">
    <property type="entry name" value="LIPOTEICHOIC ACID SYNTHASE"/>
    <property type="match status" value="1"/>
</dbReference>
<keyword evidence="2" id="KW-1003">Cell membrane</keyword>
<feature type="transmembrane region" description="Helical" evidence="9">
    <location>
        <begin position="85"/>
        <end position="107"/>
    </location>
</feature>
<feature type="transmembrane region" description="Helical" evidence="9">
    <location>
        <begin position="49"/>
        <end position="73"/>
    </location>
</feature>
<dbReference type="PIRSF" id="PIRSF005091">
    <property type="entry name" value="Mmb_sulf_HI1246"/>
    <property type="match status" value="1"/>
</dbReference>
<keyword evidence="7" id="KW-0479">Metal-binding</keyword>
<dbReference type="InterPro" id="IPR000917">
    <property type="entry name" value="Sulfatase_N"/>
</dbReference>
<evidence type="ECO:0000259" key="10">
    <source>
        <dbReference type="Pfam" id="PF00884"/>
    </source>
</evidence>
<proteinExistence type="predicted"/>
<feature type="binding site" evidence="7">
    <location>
        <position position="428"/>
    </location>
    <ligand>
        <name>substrate</name>
    </ligand>
</feature>
<dbReference type="CDD" id="cd16015">
    <property type="entry name" value="LTA_synthase"/>
    <property type="match status" value="1"/>
</dbReference>
<dbReference type="InterPro" id="IPR050448">
    <property type="entry name" value="OpgB/LTA_synthase_biosynth"/>
</dbReference>
<feature type="transmembrane region" description="Helical" evidence="9">
    <location>
        <begin position="12"/>
        <end position="29"/>
    </location>
</feature>
<keyword evidence="7" id="KW-0464">Manganese</keyword>
<evidence type="ECO:0000256" key="5">
    <source>
        <dbReference type="ARBA" id="ARBA00023136"/>
    </source>
</evidence>